<reference evidence="5 6" key="1">
    <citation type="journal article" date="2017" name="ISME J.">
        <title>An acid-tolerant ammonia-oxidizing ?-proteobacterium from soil.</title>
        <authorList>
            <person name="Hayatsu M."/>
            <person name="Tago K."/>
            <person name="Uchiyama I."/>
            <person name="Toyoda A."/>
            <person name="Wang Y."/>
            <person name="Shimomura Y."/>
            <person name="Okubo T."/>
            <person name="Kurisu F."/>
            <person name="Hirono Y."/>
            <person name="Nonaka K."/>
            <person name="Akiyama H."/>
            <person name="Itoh T."/>
            <person name="Takami H."/>
        </authorList>
    </citation>
    <scope>NUCLEOTIDE SEQUENCE [LARGE SCALE GENOMIC DNA]</scope>
    <source>
        <strain evidence="5 6">TAO100</strain>
    </source>
</reference>
<dbReference type="OrthoDB" id="9784774at2"/>
<evidence type="ECO:0000256" key="3">
    <source>
        <dbReference type="PROSITE-ProRule" id="PRU00464"/>
    </source>
</evidence>
<name>A0A1Q2SJU9_9GAMM</name>
<dbReference type="InterPro" id="IPR036265">
    <property type="entry name" value="HIT-like_sf"/>
</dbReference>
<accession>A0A1Q2SJU9</accession>
<dbReference type="RefSeq" id="WP_096526074.1">
    <property type="nucleotide sequence ID" value="NZ_AP014836.1"/>
</dbReference>
<dbReference type="PANTHER" id="PTHR23089">
    <property type="entry name" value="HISTIDINE TRIAD HIT PROTEIN"/>
    <property type="match status" value="1"/>
</dbReference>
<dbReference type="Gene3D" id="3.30.428.10">
    <property type="entry name" value="HIT-like"/>
    <property type="match status" value="1"/>
</dbReference>
<dbReference type="Pfam" id="PF11969">
    <property type="entry name" value="DcpS_C"/>
    <property type="match status" value="1"/>
</dbReference>
<dbReference type="InterPro" id="IPR019808">
    <property type="entry name" value="Histidine_triad_CS"/>
</dbReference>
<evidence type="ECO:0000313" key="5">
    <source>
        <dbReference type="EMBL" id="BAW79406.1"/>
    </source>
</evidence>
<evidence type="ECO:0000256" key="2">
    <source>
        <dbReference type="PIRSR" id="PIRSR601310-3"/>
    </source>
</evidence>
<dbReference type="PROSITE" id="PS51084">
    <property type="entry name" value="HIT_2"/>
    <property type="match status" value="1"/>
</dbReference>
<dbReference type="InterPro" id="IPR011146">
    <property type="entry name" value="HIT-like"/>
</dbReference>
<dbReference type="InterPro" id="IPR001310">
    <property type="entry name" value="Histidine_triad_HIT"/>
</dbReference>
<dbReference type="KEGG" id="ntt:TAO_0036"/>
<organism evidence="5 6">
    <name type="scientific">Candidatus Nitrosoglobus terrae</name>
    <dbReference type="NCBI Taxonomy" id="1630141"/>
    <lineage>
        <taxon>Bacteria</taxon>
        <taxon>Pseudomonadati</taxon>
        <taxon>Pseudomonadota</taxon>
        <taxon>Gammaproteobacteria</taxon>
        <taxon>Chromatiales</taxon>
        <taxon>Chromatiaceae</taxon>
        <taxon>Candidatus Nitrosoglobus</taxon>
    </lineage>
</organism>
<dbReference type="CDD" id="cd01276">
    <property type="entry name" value="PKCI_related"/>
    <property type="match status" value="1"/>
</dbReference>
<dbReference type="PRINTS" id="PR00332">
    <property type="entry name" value="HISTRIAD"/>
</dbReference>
<proteinExistence type="predicted"/>
<dbReference type="AlphaFoldDB" id="A0A1Q2SJU9"/>
<dbReference type="PROSITE" id="PS00892">
    <property type="entry name" value="HIT_1"/>
    <property type="match status" value="1"/>
</dbReference>
<evidence type="ECO:0000259" key="4">
    <source>
        <dbReference type="PROSITE" id="PS51084"/>
    </source>
</evidence>
<sequence>MSVTIPDCIFCKIVTKEIPANLIYEDDQVIALKDIHPRAKVHLLLIPRIHVPSLAQLETKHEGLMSHMMLLLPNLAHRQDLHRGFRIIINTGKGGGQEIDHLHMHLLGGPQLPGF</sequence>
<feature type="domain" description="HIT" evidence="4">
    <location>
        <begin position="9"/>
        <end position="115"/>
    </location>
</feature>
<feature type="short sequence motif" description="Histidine triad motif" evidence="2 3">
    <location>
        <begin position="101"/>
        <end position="105"/>
    </location>
</feature>
<evidence type="ECO:0000256" key="1">
    <source>
        <dbReference type="PIRSR" id="PIRSR601310-1"/>
    </source>
</evidence>
<dbReference type="EMBL" id="AP014836">
    <property type="protein sequence ID" value="BAW79406.1"/>
    <property type="molecule type" value="Genomic_DNA"/>
</dbReference>
<dbReference type="SUPFAM" id="SSF54197">
    <property type="entry name" value="HIT-like"/>
    <property type="match status" value="1"/>
</dbReference>
<protein>
    <submittedName>
        <fullName evidence="5">Histidine triad (HIT) protein</fullName>
    </submittedName>
</protein>
<keyword evidence="6" id="KW-1185">Reference proteome</keyword>
<gene>
    <name evidence="5" type="ORF">TAO_0036</name>
</gene>
<feature type="active site" description="Tele-AMP-histidine intermediate" evidence="1">
    <location>
        <position position="103"/>
    </location>
</feature>
<dbReference type="GO" id="GO:0003824">
    <property type="term" value="F:catalytic activity"/>
    <property type="evidence" value="ECO:0007669"/>
    <property type="project" value="InterPro"/>
</dbReference>
<dbReference type="Proteomes" id="UP000243679">
    <property type="component" value="Chromosome"/>
</dbReference>
<evidence type="ECO:0000313" key="6">
    <source>
        <dbReference type="Proteomes" id="UP000243679"/>
    </source>
</evidence>